<dbReference type="AlphaFoldDB" id="A0A8J2HPY0"/>
<protein>
    <submittedName>
        <fullName evidence="1">Uncharacterized protein</fullName>
    </submittedName>
</protein>
<evidence type="ECO:0000313" key="1">
    <source>
        <dbReference type="EMBL" id="CAG5102694.1"/>
    </source>
</evidence>
<sequence>MKTSVRGINMRNKRPCVGLCLHRWMWAIGTDVHTKDFGIRESCTSPWCSLYKVCSVVAVGVTCSLWESNATPWDLQPVRWLYFILDRDIPRSQPTNHFQNSHEQPIITLIYTTNTLVLHALGRRNEEWVGQKNVKIHKSFDKITQVVHCS</sequence>
<reference evidence="1" key="1">
    <citation type="submission" date="2021-04" db="EMBL/GenBank/DDBJ databases">
        <authorList>
            <person name="Chebbi M.A.C M."/>
        </authorList>
    </citation>
    <scope>NUCLEOTIDE SEQUENCE</scope>
</reference>
<dbReference type="EMBL" id="CAJNRD030001123">
    <property type="protein sequence ID" value="CAG5102694.1"/>
    <property type="molecule type" value="Genomic_DNA"/>
</dbReference>
<accession>A0A8J2HPY0</accession>
<evidence type="ECO:0000313" key="2">
    <source>
        <dbReference type="Proteomes" id="UP000786811"/>
    </source>
</evidence>
<gene>
    <name evidence="1" type="ORF">HICCMSTLAB_LOCUS11137</name>
</gene>
<name>A0A8J2HPY0_COTCN</name>
<comment type="caution">
    <text evidence="1">The sequence shown here is derived from an EMBL/GenBank/DDBJ whole genome shotgun (WGS) entry which is preliminary data.</text>
</comment>
<keyword evidence="2" id="KW-1185">Reference proteome</keyword>
<dbReference type="Proteomes" id="UP000786811">
    <property type="component" value="Unassembled WGS sequence"/>
</dbReference>
<proteinExistence type="predicted"/>
<organism evidence="1 2">
    <name type="scientific">Cotesia congregata</name>
    <name type="common">Parasitoid wasp</name>
    <name type="synonym">Apanteles congregatus</name>
    <dbReference type="NCBI Taxonomy" id="51543"/>
    <lineage>
        <taxon>Eukaryota</taxon>
        <taxon>Metazoa</taxon>
        <taxon>Ecdysozoa</taxon>
        <taxon>Arthropoda</taxon>
        <taxon>Hexapoda</taxon>
        <taxon>Insecta</taxon>
        <taxon>Pterygota</taxon>
        <taxon>Neoptera</taxon>
        <taxon>Endopterygota</taxon>
        <taxon>Hymenoptera</taxon>
        <taxon>Apocrita</taxon>
        <taxon>Ichneumonoidea</taxon>
        <taxon>Braconidae</taxon>
        <taxon>Microgastrinae</taxon>
        <taxon>Cotesia</taxon>
    </lineage>
</organism>